<keyword evidence="4" id="KW-1185">Reference proteome</keyword>
<evidence type="ECO:0000259" key="2">
    <source>
        <dbReference type="Pfam" id="PF18932"/>
    </source>
</evidence>
<evidence type="ECO:0000256" key="1">
    <source>
        <dbReference type="SAM" id="MobiDB-lite"/>
    </source>
</evidence>
<feature type="region of interest" description="Disordered" evidence="1">
    <location>
        <begin position="94"/>
        <end position="114"/>
    </location>
</feature>
<dbReference type="InterPro" id="IPR043736">
    <property type="entry name" value="DUF5681"/>
</dbReference>
<evidence type="ECO:0000313" key="3">
    <source>
        <dbReference type="EMBL" id="GAA0399292.1"/>
    </source>
</evidence>
<name>A0ABP3IF94_9CAUL</name>
<sequence>MSHTLADYPVGFGRPPKAHQFTKGHSGNPKGRPKGSRNISTLLREELDRKVSVTVDGLTKTMSKRQVAVRQQVDKAVKGCPKAFHTLLKIEADGAHSPLEESKTHRPSEIQPSSYDEIISAYVADIVSSSNDGDAS</sequence>
<dbReference type="Proteomes" id="UP001500791">
    <property type="component" value="Unassembled WGS sequence"/>
</dbReference>
<dbReference type="Pfam" id="PF18932">
    <property type="entry name" value="DUF5681"/>
    <property type="match status" value="1"/>
</dbReference>
<dbReference type="EMBL" id="BAAAEJ010000009">
    <property type="protein sequence ID" value="GAA0399292.1"/>
    <property type="molecule type" value="Genomic_DNA"/>
</dbReference>
<organism evidence="3 4">
    <name type="scientific">Brevundimonas terrae</name>
    <dbReference type="NCBI Taxonomy" id="363631"/>
    <lineage>
        <taxon>Bacteria</taxon>
        <taxon>Pseudomonadati</taxon>
        <taxon>Pseudomonadota</taxon>
        <taxon>Alphaproteobacteria</taxon>
        <taxon>Caulobacterales</taxon>
        <taxon>Caulobacteraceae</taxon>
        <taxon>Brevundimonas</taxon>
    </lineage>
</organism>
<accession>A0ABP3IF94</accession>
<proteinExistence type="predicted"/>
<feature type="domain" description="DUF5681" evidence="2">
    <location>
        <begin position="17"/>
        <end position="90"/>
    </location>
</feature>
<comment type="caution">
    <text evidence="3">The sequence shown here is derived from an EMBL/GenBank/DDBJ whole genome shotgun (WGS) entry which is preliminary data.</text>
</comment>
<feature type="region of interest" description="Disordered" evidence="1">
    <location>
        <begin position="1"/>
        <end position="38"/>
    </location>
</feature>
<gene>
    <name evidence="3" type="ORF">GCM10009093_27290</name>
</gene>
<protein>
    <recommendedName>
        <fullName evidence="2">DUF5681 domain-containing protein</fullName>
    </recommendedName>
</protein>
<feature type="compositionally biased region" description="Basic and acidic residues" evidence="1">
    <location>
        <begin position="94"/>
        <end position="108"/>
    </location>
</feature>
<dbReference type="RefSeq" id="WP_167178134.1">
    <property type="nucleotide sequence ID" value="NZ_BAAAEJ010000009.1"/>
</dbReference>
<reference evidence="4" key="1">
    <citation type="journal article" date="2019" name="Int. J. Syst. Evol. Microbiol.">
        <title>The Global Catalogue of Microorganisms (GCM) 10K type strain sequencing project: providing services to taxonomists for standard genome sequencing and annotation.</title>
        <authorList>
            <consortium name="The Broad Institute Genomics Platform"/>
            <consortium name="The Broad Institute Genome Sequencing Center for Infectious Disease"/>
            <person name="Wu L."/>
            <person name="Ma J."/>
        </authorList>
    </citation>
    <scope>NUCLEOTIDE SEQUENCE [LARGE SCALE GENOMIC DNA]</scope>
    <source>
        <strain evidence="4">JCM 13476</strain>
    </source>
</reference>
<evidence type="ECO:0000313" key="4">
    <source>
        <dbReference type="Proteomes" id="UP001500791"/>
    </source>
</evidence>